<dbReference type="AlphaFoldDB" id="A0A4Q4KNV3"/>
<protein>
    <submittedName>
        <fullName evidence="1">Uncharacterized protein</fullName>
    </submittedName>
</protein>
<dbReference type="Proteomes" id="UP000293952">
    <property type="component" value="Unassembled WGS sequence"/>
</dbReference>
<keyword evidence="2" id="KW-1185">Reference proteome</keyword>
<dbReference type="OrthoDB" id="680548at2"/>
<accession>A0A4Q4KNV3</accession>
<proteinExistence type="predicted"/>
<comment type="caution">
    <text evidence="1">The sequence shown here is derived from an EMBL/GenBank/DDBJ whole genome shotgun (WGS) entry which is preliminary data.</text>
</comment>
<sequence>MYNIKEITLKIPEDKFDFFMEVFNQLGLEVSDDDFVIPEWQKEVVLERVKKNKKEDLIPWEEARKQFKFKS</sequence>
<evidence type="ECO:0000313" key="2">
    <source>
        <dbReference type="Proteomes" id="UP000293952"/>
    </source>
</evidence>
<name>A0A4Q4KNV3_9FLAO</name>
<reference evidence="1 2" key="1">
    <citation type="submission" date="2019-02" db="EMBL/GenBank/DDBJ databases">
        <title>Genome sequence of the sea-ice species Brumimicrobium glaciale.</title>
        <authorList>
            <person name="Bowman J.P."/>
        </authorList>
    </citation>
    <scope>NUCLEOTIDE SEQUENCE [LARGE SCALE GENOMIC DNA]</scope>
    <source>
        <strain evidence="1 2">IC156</strain>
    </source>
</reference>
<evidence type="ECO:0000313" key="1">
    <source>
        <dbReference type="EMBL" id="RYM35143.1"/>
    </source>
</evidence>
<organism evidence="1 2">
    <name type="scientific">Brumimicrobium glaciale</name>
    <dbReference type="NCBI Taxonomy" id="200475"/>
    <lineage>
        <taxon>Bacteria</taxon>
        <taxon>Pseudomonadati</taxon>
        <taxon>Bacteroidota</taxon>
        <taxon>Flavobacteriia</taxon>
        <taxon>Flavobacteriales</taxon>
        <taxon>Crocinitomicaceae</taxon>
        <taxon>Brumimicrobium</taxon>
    </lineage>
</organism>
<dbReference type="EMBL" id="SETE01000002">
    <property type="protein sequence ID" value="RYM35143.1"/>
    <property type="molecule type" value="Genomic_DNA"/>
</dbReference>
<gene>
    <name evidence="1" type="ORF">ERX46_07130</name>
</gene>